<dbReference type="EMBL" id="CP140158">
    <property type="protein sequence ID" value="WQG86354.1"/>
    <property type="molecule type" value="Genomic_DNA"/>
</dbReference>
<dbReference type="Proteomes" id="UP001324185">
    <property type="component" value="Chromosome"/>
</dbReference>
<name>A0ABZ0X7L5_9GAMM</name>
<dbReference type="PANTHER" id="PTHR43135">
    <property type="entry name" value="ALPHA-D-RIBOSE 1-METHYLPHOSPHONATE 5-TRIPHOSPHATE DIPHOSPHATASE"/>
    <property type="match status" value="1"/>
</dbReference>
<keyword evidence="1" id="KW-0732">Signal</keyword>
<dbReference type="SUPFAM" id="SSF51556">
    <property type="entry name" value="Metallo-dependent hydrolases"/>
    <property type="match status" value="1"/>
</dbReference>
<evidence type="ECO:0000256" key="1">
    <source>
        <dbReference type="SAM" id="SignalP"/>
    </source>
</evidence>
<evidence type="ECO:0000313" key="4">
    <source>
        <dbReference type="Proteomes" id="UP001324185"/>
    </source>
</evidence>
<feature type="chain" id="PRO_5046763284" evidence="1">
    <location>
        <begin position="32"/>
        <end position="453"/>
    </location>
</feature>
<evidence type="ECO:0000313" key="3">
    <source>
        <dbReference type="EMBL" id="WQG86354.1"/>
    </source>
</evidence>
<sequence length="453" mass="49537">MRKLPLKHVASRVFCTSILTIALLLSSASYASQEGIASFLAFSDESYIIKDARIFDGSGVPAKEGRSIWIDKGRIKKIASIDKLSLPDDIKVISAKGKTVIPGLIMMHEHLAYLSSPKSDIFDLHPNTIPTLLLASGITTARTAGSDLPQADISVKDSINAAKQPGPNLIITGPYFNGQRQFSSDLLVSNTEEAKLLVKFLAAKGVEWLKVYSSLPPEVVKVVIEEAHKHDLRVAGHLGPATSCAQAAEYGLDTLEHSIDSCWVKRTPEEMTRLVNVLIKNDVTVVTNAPWRRDSPNDLEAIAMYSPQYLDDFKEPTINKQSSENIISPRNKAAMQFDRQFYDAGGTLLMGADAIVYPQVPGFSNHNMMIALGMRFTPAEVLQMATSDAAEYLGIEKERGLVKVGYIADLVLVDGSPDKEIKDIKNISLVIKDGRAYDPKKLLDSAKGRLGID</sequence>
<proteinExistence type="predicted"/>
<dbReference type="Gene3D" id="2.30.40.10">
    <property type="entry name" value="Urease, subunit C, domain 1"/>
    <property type="match status" value="1"/>
</dbReference>
<dbReference type="RefSeq" id="WP_169334649.1">
    <property type="nucleotide sequence ID" value="NZ_CP140158.1"/>
</dbReference>
<dbReference type="InterPro" id="IPR032466">
    <property type="entry name" value="Metal_Hydrolase"/>
</dbReference>
<dbReference type="InterPro" id="IPR051781">
    <property type="entry name" value="Metallo-dep_Hydrolase"/>
</dbReference>
<dbReference type="Pfam" id="PF01979">
    <property type="entry name" value="Amidohydro_1"/>
    <property type="match status" value="2"/>
</dbReference>
<dbReference type="InterPro" id="IPR011059">
    <property type="entry name" value="Metal-dep_hydrolase_composite"/>
</dbReference>
<accession>A0ABZ0X7L5</accession>
<organism evidence="3 4">
    <name type="scientific">Kangiella aquimarina</name>
    <dbReference type="NCBI Taxonomy" id="261965"/>
    <lineage>
        <taxon>Bacteria</taxon>
        <taxon>Pseudomonadati</taxon>
        <taxon>Pseudomonadota</taxon>
        <taxon>Gammaproteobacteria</taxon>
        <taxon>Kangiellales</taxon>
        <taxon>Kangiellaceae</taxon>
        <taxon>Kangiella</taxon>
    </lineage>
</organism>
<dbReference type="PANTHER" id="PTHR43135:SF3">
    <property type="entry name" value="ALPHA-D-RIBOSE 1-METHYLPHOSPHONATE 5-TRIPHOSPHATE DIPHOSPHATASE"/>
    <property type="match status" value="1"/>
</dbReference>
<gene>
    <name evidence="3" type="ORF">SR900_05560</name>
</gene>
<dbReference type="InterPro" id="IPR006680">
    <property type="entry name" value="Amidohydro-rel"/>
</dbReference>
<dbReference type="SUPFAM" id="SSF51338">
    <property type="entry name" value="Composite domain of metallo-dependent hydrolases"/>
    <property type="match status" value="1"/>
</dbReference>
<dbReference type="Gene3D" id="3.20.20.140">
    <property type="entry name" value="Metal-dependent hydrolases"/>
    <property type="match status" value="1"/>
</dbReference>
<evidence type="ECO:0000259" key="2">
    <source>
        <dbReference type="Pfam" id="PF01979"/>
    </source>
</evidence>
<keyword evidence="4" id="KW-1185">Reference proteome</keyword>
<feature type="signal peptide" evidence="1">
    <location>
        <begin position="1"/>
        <end position="31"/>
    </location>
</feature>
<feature type="domain" description="Amidohydrolase-related" evidence="2">
    <location>
        <begin position="99"/>
        <end position="241"/>
    </location>
</feature>
<protein>
    <submittedName>
        <fullName evidence="3">Amidohydrolase family protein</fullName>
    </submittedName>
</protein>
<feature type="domain" description="Amidohydrolase-related" evidence="2">
    <location>
        <begin position="368"/>
        <end position="435"/>
    </location>
</feature>
<reference evidence="3 4" key="1">
    <citation type="submission" date="2023-11" db="EMBL/GenBank/DDBJ databases">
        <title>MicrobeMod: A computational toolkit for identifying prokaryotic methylation and restriction-modification with nanopore sequencing.</title>
        <authorList>
            <person name="Crits-Christoph A."/>
            <person name="Kang S.C."/>
            <person name="Lee H."/>
            <person name="Ostrov N."/>
        </authorList>
    </citation>
    <scope>NUCLEOTIDE SEQUENCE [LARGE SCALE GENOMIC DNA]</scope>
    <source>
        <strain evidence="3 4">DSMZ 16071</strain>
    </source>
</reference>